<dbReference type="PRINTS" id="PR00073">
    <property type="entry name" value="COPRGNOXDASE"/>
</dbReference>
<evidence type="ECO:0000256" key="3">
    <source>
        <dbReference type="ARBA" id="ARBA00011738"/>
    </source>
</evidence>
<keyword evidence="6" id="KW-0350">Heme biosynthesis</keyword>
<dbReference type="SUPFAM" id="SSF102886">
    <property type="entry name" value="Coproporphyrinogen III oxidase"/>
    <property type="match status" value="1"/>
</dbReference>
<dbReference type="NCBIfam" id="NF003727">
    <property type="entry name" value="PRK05330.1"/>
    <property type="match status" value="1"/>
</dbReference>
<dbReference type="Proteomes" id="UP000656244">
    <property type="component" value="Unassembled WGS sequence"/>
</dbReference>
<name>A0A923KLX7_9FLAO</name>
<evidence type="ECO:0000259" key="8">
    <source>
        <dbReference type="SMART" id="SM01321"/>
    </source>
</evidence>
<dbReference type="GO" id="GO:0005737">
    <property type="term" value="C:cytoplasm"/>
    <property type="evidence" value="ECO:0007669"/>
    <property type="project" value="TreeGrafter"/>
</dbReference>
<evidence type="ECO:0000256" key="5">
    <source>
        <dbReference type="ARBA" id="ARBA00023002"/>
    </source>
</evidence>
<evidence type="ECO:0000256" key="4">
    <source>
        <dbReference type="ARBA" id="ARBA00012869"/>
    </source>
</evidence>
<evidence type="ECO:0000313" key="9">
    <source>
        <dbReference type="EMBL" id="MBC3758420.1"/>
    </source>
</evidence>
<evidence type="ECO:0000256" key="7">
    <source>
        <dbReference type="ARBA" id="ARBA00023244"/>
    </source>
</evidence>
<comment type="pathway">
    <text evidence="1">Porphyrin-containing compound metabolism; protoporphyrin-IX biosynthesis; protoporphyrinogen-IX from coproporphyrinogen-III (O2 route): step 1/1.</text>
</comment>
<keyword evidence="7" id="KW-0627">Porphyrin biosynthesis</keyword>
<evidence type="ECO:0000313" key="10">
    <source>
        <dbReference type="Proteomes" id="UP000656244"/>
    </source>
</evidence>
<dbReference type="InterPro" id="IPR036406">
    <property type="entry name" value="Coprogen_oxidase_aer_sf"/>
</dbReference>
<comment type="similarity">
    <text evidence="2">Belongs to the aerobic coproporphyrinogen-III oxidase family.</text>
</comment>
<dbReference type="Gene3D" id="3.40.1500.10">
    <property type="entry name" value="Coproporphyrinogen III oxidase, aerobic"/>
    <property type="match status" value="1"/>
</dbReference>
<organism evidence="9 10">
    <name type="scientific">Hyunsoonleella aquatilis</name>
    <dbReference type="NCBI Taxonomy" id="2762758"/>
    <lineage>
        <taxon>Bacteria</taxon>
        <taxon>Pseudomonadati</taxon>
        <taxon>Bacteroidota</taxon>
        <taxon>Flavobacteriia</taxon>
        <taxon>Flavobacteriales</taxon>
        <taxon>Flavobacteriaceae</taxon>
    </lineage>
</organism>
<dbReference type="Gene3D" id="3.30.70.1290">
    <property type="entry name" value="Transposase IS200-like"/>
    <property type="match status" value="1"/>
</dbReference>
<dbReference type="SUPFAM" id="SSF143422">
    <property type="entry name" value="Transposase IS200-like"/>
    <property type="match status" value="1"/>
</dbReference>
<dbReference type="GO" id="GO:0003677">
    <property type="term" value="F:DNA binding"/>
    <property type="evidence" value="ECO:0007669"/>
    <property type="project" value="InterPro"/>
</dbReference>
<keyword evidence="10" id="KW-1185">Reference proteome</keyword>
<dbReference type="SMART" id="SM01321">
    <property type="entry name" value="Y1_Tnp"/>
    <property type="match status" value="1"/>
</dbReference>
<comment type="caution">
    <text evidence="9">The sequence shown here is derived from an EMBL/GenBank/DDBJ whole genome shotgun (WGS) entry which is preliminary data.</text>
</comment>
<dbReference type="PANTHER" id="PTHR10755:SF0">
    <property type="entry name" value="OXYGEN-DEPENDENT COPROPORPHYRINOGEN-III OXIDASE, MITOCHONDRIAL"/>
    <property type="match status" value="1"/>
</dbReference>
<comment type="subunit">
    <text evidence="3">Homodimer.</text>
</comment>
<dbReference type="Pfam" id="PF01797">
    <property type="entry name" value="Y1_Tnp"/>
    <property type="match status" value="1"/>
</dbReference>
<dbReference type="GO" id="GO:0006782">
    <property type="term" value="P:protoporphyrinogen IX biosynthetic process"/>
    <property type="evidence" value="ECO:0007669"/>
    <property type="project" value="TreeGrafter"/>
</dbReference>
<reference evidence="9" key="1">
    <citation type="submission" date="2020-08" db="EMBL/GenBank/DDBJ databases">
        <title>Hyunsoonleella sp. strain SJ7 genome sequencing and assembly.</title>
        <authorList>
            <person name="Kim I."/>
        </authorList>
    </citation>
    <scope>NUCLEOTIDE SEQUENCE</scope>
    <source>
        <strain evidence="9">SJ7</strain>
    </source>
</reference>
<protein>
    <recommendedName>
        <fullName evidence="4">coproporphyrinogen oxidase</fullName>
        <ecNumber evidence="4">1.3.3.3</ecNumber>
    </recommendedName>
</protein>
<dbReference type="Pfam" id="PF01218">
    <property type="entry name" value="Coprogen_oxidas"/>
    <property type="match status" value="1"/>
</dbReference>
<dbReference type="InterPro" id="IPR036515">
    <property type="entry name" value="Transposase_17_sf"/>
</dbReference>
<dbReference type="EC" id="1.3.3.3" evidence="4"/>
<feature type="domain" description="Transposase IS200-like" evidence="8">
    <location>
        <begin position="7"/>
        <end position="122"/>
    </location>
</feature>
<evidence type="ECO:0000256" key="6">
    <source>
        <dbReference type="ARBA" id="ARBA00023133"/>
    </source>
</evidence>
<proteinExistence type="inferred from homology"/>
<dbReference type="AlphaFoldDB" id="A0A923KLX7"/>
<dbReference type="GO" id="GO:0004803">
    <property type="term" value="F:transposase activity"/>
    <property type="evidence" value="ECO:0007669"/>
    <property type="project" value="InterPro"/>
</dbReference>
<sequence length="497" mass="58256">MALETLEKDHYYHIFNRGINSQTIFLTEDNMSYFLRLMDKHLSQKVKVVAYCLMNNHFHLVAKIVRNEREVTQALSNLFNAYAKAFNKQQGRTGALFERPYKRIRIDDEDYLKNLIVYIHKNPENHGIVKNFENYRFTSFHDFANQGFPASSEQNYILDLFENIENFKFVHKTNPDLSGFENLTGLNKNKPKVSLKDKFYQYIQDLQDSITSKLEEIDSKAKFQQDIWKRPEGGGGRTRVIQNGNVFEKGGVNISGVHGKLPKSMQAYFKVGDVDFFACGLSLVIHPKSPMVPTVHANWRYFEMYDKDGNIIDSWFGGGQDLTPYYLFEEDAKHFHQTCKTACDKHNPEFYSQYKKRCDEYFYNTHRNEGRGVGGLFFDYCKASEDISMENWYNFVTEVGNSFLDAYIPIVEKRKDLPYNESQRNWQEIRRGRYVEFNLVHDKGTLFGLKTNGRIESILMSLPPHVQWVYDHHPEAGSEEEKLIKVLRNPKEWVEVP</sequence>
<keyword evidence="5 9" id="KW-0560">Oxidoreductase</keyword>
<dbReference type="GO" id="GO:0006313">
    <property type="term" value="P:DNA transposition"/>
    <property type="evidence" value="ECO:0007669"/>
    <property type="project" value="InterPro"/>
</dbReference>
<dbReference type="InterPro" id="IPR002686">
    <property type="entry name" value="Transposase_17"/>
</dbReference>
<dbReference type="EMBL" id="JACNMF010000002">
    <property type="protein sequence ID" value="MBC3758420.1"/>
    <property type="molecule type" value="Genomic_DNA"/>
</dbReference>
<gene>
    <name evidence="9" type="primary">hemF</name>
    <name evidence="9" type="ORF">H7U19_08400</name>
</gene>
<evidence type="ECO:0000256" key="2">
    <source>
        <dbReference type="ARBA" id="ARBA00010644"/>
    </source>
</evidence>
<dbReference type="PANTHER" id="PTHR10755">
    <property type="entry name" value="COPROPORPHYRINOGEN III OXIDASE, MITOCHONDRIAL"/>
    <property type="match status" value="1"/>
</dbReference>
<evidence type="ECO:0000256" key="1">
    <source>
        <dbReference type="ARBA" id="ARBA00005168"/>
    </source>
</evidence>
<dbReference type="InterPro" id="IPR001260">
    <property type="entry name" value="Coprogen_oxidase_aer"/>
</dbReference>
<accession>A0A923KLX7</accession>
<dbReference type="GO" id="GO:0004109">
    <property type="term" value="F:coproporphyrinogen oxidase activity"/>
    <property type="evidence" value="ECO:0007669"/>
    <property type="project" value="UniProtKB-EC"/>
</dbReference>